<evidence type="ECO:0000256" key="2">
    <source>
        <dbReference type="SAM" id="MobiDB-lite"/>
    </source>
</evidence>
<keyword evidence="1" id="KW-0677">Repeat</keyword>
<dbReference type="OrthoDB" id="9815752at2"/>
<protein>
    <recommendedName>
        <fullName evidence="3">Teneurin-like YD-shell domain-containing protein</fullName>
    </recommendedName>
</protein>
<dbReference type="RefSeq" id="WP_128673991.1">
    <property type="nucleotide sequence ID" value="NZ_RRCO01000002.1"/>
</dbReference>
<feature type="domain" description="Teneurin-like YD-shell" evidence="3">
    <location>
        <begin position="910"/>
        <end position="1197"/>
    </location>
</feature>
<evidence type="ECO:0000313" key="4">
    <source>
        <dbReference type="EMBL" id="RRJ26224.1"/>
    </source>
</evidence>
<evidence type="ECO:0000256" key="1">
    <source>
        <dbReference type="ARBA" id="ARBA00022737"/>
    </source>
</evidence>
<name>A0A3P3QYM7_9FIRM</name>
<keyword evidence="5" id="KW-1185">Reference proteome</keyword>
<dbReference type="PANTHER" id="PTHR32305:SF15">
    <property type="entry name" value="PROTEIN RHSA-RELATED"/>
    <property type="match status" value="1"/>
</dbReference>
<dbReference type="Pfam" id="PF05593">
    <property type="entry name" value="RHS_repeat"/>
    <property type="match status" value="4"/>
</dbReference>
<organism evidence="4 5">
    <name type="scientific">Lachnoanaerobaculum gingivalis</name>
    <dbReference type="NCBI Taxonomy" id="2490855"/>
    <lineage>
        <taxon>Bacteria</taxon>
        <taxon>Bacillati</taxon>
        <taxon>Bacillota</taxon>
        <taxon>Clostridia</taxon>
        <taxon>Lachnospirales</taxon>
        <taxon>Lachnospiraceae</taxon>
        <taxon>Lachnoanaerobaculum</taxon>
    </lineage>
</organism>
<dbReference type="PANTHER" id="PTHR32305">
    <property type="match status" value="1"/>
</dbReference>
<comment type="caution">
    <text evidence="4">The sequence shown here is derived from an EMBL/GenBank/DDBJ whole genome shotgun (WGS) entry which is preliminary data.</text>
</comment>
<feature type="compositionally biased region" description="Basic residues" evidence="2">
    <location>
        <begin position="1236"/>
        <end position="1247"/>
    </location>
</feature>
<sequence length="1900" mass="210808">MKNRIFCKSLVAGIVSFSLMLGHILPTFGAVQDKESVRKYYYYQDVLRDAKSKVSKVAKKDTTHEKIPSELAEEYTDEYGAVTKDTYDEAGNLIRRNVNGKDVVQFSYDSAGNITSIKDVLGFETKYEYDESNRLIVNIDALGNKTNYTYDGENLSKVILPDNSETSYKYDSQGRVITQTEANGLITNIQYDEAGNIIRLYDNKDLDENYTYDSANNLLTETNSLGEKTSYTYDSEGRVTKIDYADKTSESFSYDEAGNLIKSVDIYGVGTEYTYDTSGNLIKEASGEDVIEYTYDNAGNLLTEKEADGSKSEYKYDAKGNIVETKDALGNIQKFSYDINDNLILYVDGKNQPIVYRYDALGQNTEIVYPDGSSEKYKYDALGNIIEFIDIDGSKTTYTYDSLSRLVEKKDTLGNYEKYSYDTLGDITSITDNKGNEKKYSYDLYGQLTEESDQSGKRYTYTYDKIGQVISESIDGEDFSYTYDTFGNTLEEKSSSGYNAQYKYDKLGQLIEENNSTGEANSYNYNNVGNLINEVYKNINTGASENISYTLDNKSQVTGMKTDADDIRLYYNAKGQITQKDSKAGSEKFSYDANGNLTKITGGGKEDTNFTYSVRNRLLSINPNKKQENNDIQKELIETKLGDIFYKSDDNGIVEYSDGNSHTTYLKRDSQGRVVERKNPSGDVEYYEYGNSDTPIKIVKADGKQLTYELDSEGRILSQSEVSDGESKKLLEYRYDENGNISEATGNTGTSTYKYDNSGNILNYTDIFGKTINYTYDERGNLSKLEVAGEPPTVYTYDSEDRIISVIYGDNKTVSYEYVENTTITHLPDNKTIVEKYNDSGELVEKTYTDDAGNIIYKISLEYDGEDRISKRYVVLSKDNKESNTKESALTDQDTLTATSENVLSVEDTVSDNSGNNTDFIKLEYRYSYTDNSQLKSESITGDIGTKDISYTYDNAGNRTSETIKTGDKEEVTTFTYDESNRLIKKQSPKKTTIYSYDKNGNRISATSDGEKFSYTYDINDNLTGIKKNNVTIFEAIYDAMGERVLTKELNSDGTLESKYRLNDVSFEDTQVLSVYNDSSKSNLIYGNERTVELSTGTESIFITDEKESVLGRIGEENVFYTPFGDNEDTNFIDTQKALITGFGFDGEWKDSTGLYYLRARYYDPNAGVFLSEDSVSGDIESAISLNGYSFVENDPVNYTDPSGNTRNRGKSTGRGNGANGKQVSKKTTTSAKGKASNKSKSPKLKMPKISPKTKAQSKRQAKPNNSGRRLGKQNIRQSTNLSRSFGRRTANSYSKNHSKNVNANASRSGRNTANRFASSIRPRPVVAKGVNEKSRKSYRSNINITIPPTIINPNADTAKAKKAFQDINKNNDDFAKRAKKDPILYFYTAYGAIDSLNTNTKNLKALVEAGVIKLPNIGIHYDNLRNIVIRETTKAGNSVYAAKIPIISNGLGRFLGATNMPKNAGLMSTIGAYYRGVYIKGLFGTADGIYSTVVHPIKTVEGLTDIIVNPGMLVKAVKNYTNEKIIHGSSEDRAELLGHVVFEIGLAAVTNGFAKSGQGAKKAIGSSKVADIADDVGDISNGSKISSKISGIGDEIAGGSNIKQPSKIVYSSKAAEIGEQAGDIAGIDKKVSLIKQPSEIAKPNKAPIELPGNNKSLIEIPDSKNPTKLPDITDPPKMPEPQKQVDKADNIAKEKPLSKEDVKHEDKKEVPNAIEGATAAGKPGTTFLSTNGNKTKYENNSKTVFEIAEQNSKNINNSIQSRLSNKKEIGKILEGKVAEYIMNNTSETVKKIGAKVKALSGKKLEPKKIGADIGDLDIMTDNYLIEVKSDVQNVSFSQMKKYLDINNPEYINVGDKKVILYIDSGLEGASVKELEEIEKSRELGAIIVTDLEELGRILR</sequence>
<dbReference type="InterPro" id="IPR056823">
    <property type="entry name" value="TEN-like_YD-shell"/>
</dbReference>
<dbReference type="NCBIfam" id="TIGR03696">
    <property type="entry name" value="Rhs_assc_core"/>
    <property type="match status" value="1"/>
</dbReference>
<evidence type="ECO:0000313" key="5">
    <source>
        <dbReference type="Proteomes" id="UP000272490"/>
    </source>
</evidence>
<dbReference type="EMBL" id="RRCO01000002">
    <property type="protein sequence ID" value="RRJ26224.1"/>
    <property type="molecule type" value="Genomic_DNA"/>
</dbReference>
<dbReference type="InterPro" id="IPR031325">
    <property type="entry name" value="RHS_repeat"/>
</dbReference>
<dbReference type="InterPro" id="IPR050708">
    <property type="entry name" value="T6SS_VgrG/RHS"/>
</dbReference>
<dbReference type="InterPro" id="IPR006530">
    <property type="entry name" value="YD"/>
</dbReference>
<dbReference type="Gene3D" id="2.180.10.10">
    <property type="entry name" value="RHS repeat-associated core"/>
    <property type="match status" value="5"/>
</dbReference>
<feature type="region of interest" description="Disordered" evidence="2">
    <location>
        <begin position="1194"/>
        <end position="1321"/>
    </location>
</feature>
<dbReference type="Proteomes" id="UP000272490">
    <property type="component" value="Unassembled WGS sequence"/>
</dbReference>
<accession>A0A3P3QYM7</accession>
<feature type="region of interest" description="Disordered" evidence="2">
    <location>
        <begin position="1645"/>
        <end position="1710"/>
    </location>
</feature>
<evidence type="ECO:0000259" key="3">
    <source>
        <dbReference type="Pfam" id="PF25023"/>
    </source>
</evidence>
<dbReference type="NCBIfam" id="TIGR01643">
    <property type="entry name" value="YD_repeat_2x"/>
    <property type="match status" value="11"/>
</dbReference>
<dbReference type="Pfam" id="PF25023">
    <property type="entry name" value="TEN_YD-shell"/>
    <property type="match status" value="2"/>
</dbReference>
<feature type="compositionally biased region" description="Polar residues" evidence="2">
    <location>
        <begin position="1275"/>
        <end position="1318"/>
    </location>
</feature>
<proteinExistence type="predicted"/>
<dbReference type="InterPro" id="IPR022385">
    <property type="entry name" value="Rhs_assc_core"/>
</dbReference>
<feature type="compositionally biased region" description="Basic and acidic residues" evidence="2">
    <location>
        <begin position="1684"/>
        <end position="1710"/>
    </location>
</feature>
<feature type="compositionally biased region" description="Low complexity" evidence="2">
    <location>
        <begin position="1226"/>
        <end position="1235"/>
    </location>
</feature>
<gene>
    <name evidence="4" type="ORF">EHV10_06820</name>
</gene>
<feature type="domain" description="Teneurin-like YD-shell" evidence="3">
    <location>
        <begin position="166"/>
        <end position="311"/>
    </location>
</feature>
<reference evidence="4 5" key="1">
    <citation type="submission" date="2018-11" db="EMBL/GenBank/DDBJ databases">
        <title>Genome sequencing of Lachnoanaerobaculum sp. KCOM 2030 (= ChDC B114).</title>
        <authorList>
            <person name="Kook J.-K."/>
            <person name="Park S.-N."/>
            <person name="Lim Y.K."/>
        </authorList>
    </citation>
    <scope>NUCLEOTIDE SEQUENCE [LARGE SCALE GENOMIC DNA]</scope>
    <source>
        <strain evidence="4 5">KCOM 2030</strain>
    </source>
</reference>